<organism evidence="2 3">
    <name type="scientific">Spirosoma terrae</name>
    <dbReference type="NCBI Taxonomy" id="1968276"/>
    <lineage>
        <taxon>Bacteria</taxon>
        <taxon>Pseudomonadati</taxon>
        <taxon>Bacteroidota</taxon>
        <taxon>Cytophagia</taxon>
        <taxon>Cytophagales</taxon>
        <taxon>Cytophagaceae</taxon>
        <taxon>Spirosoma</taxon>
    </lineage>
</organism>
<dbReference type="Pfam" id="PF12697">
    <property type="entry name" value="Abhydrolase_6"/>
    <property type="match status" value="1"/>
</dbReference>
<dbReference type="EMBL" id="JAAFZH010000005">
    <property type="protein sequence ID" value="NDU95960.1"/>
    <property type="molecule type" value="Genomic_DNA"/>
</dbReference>
<dbReference type="InterPro" id="IPR029058">
    <property type="entry name" value="AB_hydrolase_fold"/>
</dbReference>
<keyword evidence="3" id="KW-1185">Reference proteome</keyword>
<dbReference type="PANTHER" id="PTHR47751:SF1">
    <property type="entry name" value="SUPERFAMILY HYDROLASE, PUTATIVE (AFU_ORTHOLOGUE AFUA_2G16580)-RELATED"/>
    <property type="match status" value="1"/>
</dbReference>
<name>A0A6L9L6D0_9BACT</name>
<dbReference type="SUPFAM" id="SSF53474">
    <property type="entry name" value="alpha/beta-Hydrolases"/>
    <property type="match status" value="1"/>
</dbReference>
<dbReference type="Proteomes" id="UP000474175">
    <property type="component" value="Unassembled WGS sequence"/>
</dbReference>
<dbReference type="InterPro" id="IPR051411">
    <property type="entry name" value="Polyketide_trans_af380"/>
</dbReference>
<dbReference type="PANTHER" id="PTHR47751">
    <property type="entry name" value="SUPERFAMILY HYDROLASE, PUTATIVE (AFU_ORTHOLOGUE AFUA_2G16580)-RELATED"/>
    <property type="match status" value="1"/>
</dbReference>
<dbReference type="InterPro" id="IPR000073">
    <property type="entry name" value="AB_hydrolase_1"/>
</dbReference>
<keyword evidence="2" id="KW-0378">Hydrolase</keyword>
<dbReference type="RefSeq" id="WP_163949068.1">
    <property type="nucleotide sequence ID" value="NZ_JAAFZH010000005.1"/>
</dbReference>
<dbReference type="Gene3D" id="3.40.50.1820">
    <property type="entry name" value="alpha/beta hydrolase"/>
    <property type="match status" value="1"/>
</dbReference>
<gene>
    <name evidence="2" type="ORF">GK108_13845</name>
</gene>
<evidence type="ECO:0000259" key="1">
    <source>
        <dbReference type="Pfam" id="PF12697"/>
    </source>
</evidence>
<comment type="caution">
    <text evidence="2">The sequence shown here is derived from an EMBL/GenBank/DDBJ whole genome shotgun (WGS) entry which is preliminary data.</text>
</comment>
<evidence type="ECO:0000313" key="3">
    <source>
        <dbReference type="Proteomes" id="UP000474175"/>
    </source>
</evidence>
<reference evidence="2 3" key="1">
    <citation type="submission" date="2020-02" db="EMBL/GenBank/DDBJ databases">
        <title>Draft genome sequence of two Spirosoma agri KCTC 52727 and Spirosoma terrae KCTC 52035.</title>
        <authorList>
            <person name="Rojas J."/>
            <person name="Ambika Manirajan B."/>
            <person name="Suarez C."/>
            <person name="Ratering S."/>
            <person name="Schnell S."/>
        </authorList>
    </citation>
    <scope>NUCLEOTIDE SEQUENCE [LARGE SCALE GENOMIC DNA]</scope>
    <source>
        <strain evidence="2 3">KCTC 52035</strain>
    </source>
</reference>
<feature type="domain" description="AB hydrolase-1" evidence="1">
    <location>
        <begin position="32"/>
        <end position="286"/>
    </location>
</feature>
<dbReference type="AlphaFoldDB" id="A0A6L9L6D0"/>
<sequence length="301" mass="33071">MQNVTVKNRNWDIAAHMYFPEPFDQSKKYSAIVCVHPGSSVKEQTAGLYAEKLAQTGFITLAFDASFQGESGGVPRYLEDPATRVEDIRCAVDYLTTVTFVDENRIGVLGICAGGGYAANAALTERRIKVVGTVVATNAGRAFGELNPLQTLEAVSKQRTAEARGADAMITSWTPDSAEEAERAGLAEFDMLEAIDYYRTPRGSYPTSCNKLRFTSMSALITFDAFHYAERLLTQPLMVIVGDKVGAFGSYRDGFDLYNKAASSNKRIHVVHGASHYDLYDQPEATGQALEKLIPFYKENL</sequence>
<dbReference type="Gene3D" id="1.10.10.800">
    <property type="match status" value="1"/>
</dbReference>
<proteinExistence type="predicted"/>
<evidence type="ECO:0000313" key="2">
    <source>
        <dbReference type="EMBL" id="NDU95960.1"/>
    </source>
</evidence>
<protein>
    <submittedName>
        <fullName evidence="2">Alpha/beta hydrolase</fullName>
    </submittedName>
</protein>
<dbReference type="GO" id="GO:0016787">
    <property type="term" value="F:hydrolase activity"/>
    <property type="evidence" value="ECO:0007669"/>
    <property type="project" value="UniProtKB-KW"/>
</dbReference>
<accession>A0A6L9L6D0</accession>